<evidence type="ECO:0000259" key="4">
    <source>
        <dbReference type="PROSITE" id="PS50195"/>
    </source>
</evidence>
<dbReference type="FunFam" id="3.30.1520.10:FF:000065">
    <property type="entry name" value="PX domain protein (AFU_orthologue AFUA_2G07450)"/>
    <property type="match status" value="1"/>
</dbReference>
<accession>A0A9P7ZFQ6</accession>
<feature type="compositionally biased region" description="Basic and acidic residues" evidence="2">
    <location>
        <begin position="37"/>
        <end position="52"/>
    </location>
</feature>
<feature type="domain" description="PX" evidence="4">
    <location>
        <begin position="559"/>
        <end position="675"/>
    </location>
</feature>
<comment type="similarity">
    <text evidence="1">Belongs to the sorting nexin family.</text>
</comment>
<dbReference type="Pfam" id="PF00787">
    <property type="entry name" value="PX"/>
    <property type="match status" value="1"/>
</dbReference>
<reference evidence="6" key="1">
    <citation type="journal article" date="2021" name="IMA Fungus">
        <title>Genomic characterization of three marine fungi, including Emericellopsis atlantica sp. nov. with signatures of a generalist lifestyle and marine biomass degradation.</title>
        <authorList>
            <person name="Hagestad O.C."/>
            <person name="Hou L."/>
            <person name="Andersen J.H."/>
            <person name="Hansen E.H."/>
            <person name="Altermark B."/>
            <person name="Li C."/>
            <person name="Kuhnert E."/>
            <person name="Cox R.J."/>
            <person name="Crous P.W."/>
            <person name="Spatafora J.W."/>
            <person name="Lail K."/>
            <person name="Amirebrahimi M."/>
            <person name="Lipzen A."/>
            <person name="Pangilinan J."/>
            <person name="Andreopoulos W."/>
            <person name="Hayes R.D."/>
            <person name="Ng V."/>
            <person name="Grigoriev I.V."/>
            <person name="Jackson S.A."/>
            <person name="Sutton T.D.S."/>
            <person name="Dobson A.D.W."/>
            <person name="Rama T."/>
        </authorList>
    </citation>
    <scope>NUCLEOTIDE SEQUENCE</scope>
    <source>
        <strain evidence="6">TS7</strain>
    </source>
</reference>
<dbReference type="InterPro" id="IPR003114">
    <property type="entry name" value="Phox_assoc"/>
</dbReference>
<feature type="domain" description="PXA" evidence="5">
    <location>
        <begin position="169"/>
        <end position="351"/>
    </location>
</feature>
<keyword evidence="3" id="KW-0812">Transmembrane</keyword>
<feature type="compositionally biased region" description="Polar residues" evidence="2">
    <location>
        <begin position="764"/>
        <end position="776"/>
    </location>
</feature>
<feature type="compositionally biased region" description="Basic and acidic residues" evidence="2">
    <location>
        <begin position="536"/>
        <end position="551"/>
    </location>
</feature>
<feature type="compositionally biased region" description="Polar residues" evidence="2">
    <location>
        <begin position="865"/>
        <end position="887"/>
    </location>
</feature>
<feature type="compositionally biased region" description="Polar residues" evidence="2">
    <location>
        <begin position="526"/>
        <end position="535"/>
    </location>
</feature>
<dbReference type="GO" id="GO:0035091">
    <property type="term" value="F:phosphatidylinositol binding"/>
    <property type="evidence" value="ECO:0007669"/>
    <property type="project" value="InterPro"/>
</dbReference>
<dbReference type="Gene3D" id="3.30.1520.10">
    <property type="entry name" value="Phox-like domain"/>
    <property type="match status" value="1"/>
</dbReference>
<evidence type="ECO:0000313" key="6">
    <source>
        <dbReference type="EMBL" id="KAG9251274.1"/>
    </source>
</evidence>
<dbReference type="SUPFAM" id="SSF64268">
    <property type="entry name" value="PX domain"/>
    <property type="match status" value="1"/>
</dbReference>
<dbReference type="GeneID" id="70293341"/>
<dbReference type="PROSITE" id="PS50195">
    <property type="entry name" value="PX"/>
    <property type="match status" value="1"/>
</dbReference>
<name>A0A9P7ZFQ6_9HYPO</name>
<dbReference type="InterPro" id="IPR013937">
    <property type="entry name" value="Sorting_nexin_C"/>
</dbReference>
<evidence type="ECO:0000256" key="1">
    <source>
        <dbReference type="ARBA" id="ARBA00010883"/>
    </source>
</evidence>
<protein>
    <submittedName>
        <fullName evidence="6">PXA domain-containing protein</fullName>
    </submittedName>
</protein>
<dbReference type="PANTHER" id="PTHR22775:SF47">
    <property type="entry name" value="MEIOTICALLY UP-REGULATED GENE 122 PROTEIN"/>
    <property type="match status" value="1"/>
</dbReference>
<dbReference type="Proteomes" id="UP000887229">
    <property type="component" value="Unassembled WGS sequence"/>
</dbReference>
<evidence type="ECO:0000256" key="2">
    <source>
        <dbReference type="SAM" id="MobiDB-lite"/>
    </source>
</evidence>
<dbReference type="CDD" id="cd06093">
    <property type="entry name" value="PX_domain"/>
    <property type="match status" value="1"/>
</dbReference>
<evidence type="ECO:0000256" key="3">
    <source>
        <dbReference type="SAM" id="Phobius"/>
    </source>
</evidence>
<feature type="compositionally biased region" description="Basic and acidic residues" evidence="2">
    <location>
        <begin position="8"/>
        <end position="18"/>
    </location>
</feature>
<organism evidence="6 7">
    <name type="scientific">Emericellopsis atlantica</name>
    <dbReference type="NCBI Taxonomy" id="2614577"/>
    <lineage>
        <taxon>Eukaryota</taxon>
        <taxon>Fungi</taxon>
        <taxon>Dikarya</taxon>
        <taxon>Ascomycota</taxon>
        <taxon>Pezizomycotina</taxon>
        <taxon>Sordariomycetes</taxon>
        <taxon>Hypocreomycetidae</taxon>
        <taxon>Hypocreales</taxon>
        <taxon>Bionectriaceae</taxon>
        <taxon>Emericellopsis</taxon>
    </lineage>
</organism>
<feature type="region of interest" description="Disordered" evidence="2">
    <location>
        <begin position="1"/>
        <end position="64"/>
    </location>
</feature>
<dbReference type="OrthoDB" id="41200at2759"/>
<dbReference type="Pfam" id="PF08628">
    <property type="entry name" value="Nexin_C"/>
    <property type="match status" value="1"/>
</dbReference>
<sequence>MSATTNPDDVHAHAESRASAEAPNDETTNDMMTATTDDTKRTTAPLKSKDSRAPTTSSANGPPPLLTKALHFAANATPGTLGAVSLGVSAVLYVAMGRVGLLLIGAFAGVLGFVTLEARHPEVAKAVRGEKGLDVLERLQLSTNHAKSEDASLPEDDEQYAIKALDEFRPETREAIGGLIDAVIRDYVKWWYNPIVPSDHAFPLACRKTLTSYLLSISNHLYRKRPADAFLDLLTNASSMVIVFMSELASAFADLGPDSNMSAVDALYNYRASNPDCNLNNLLNQHHQATKFKAVAGDLLAFLDRKSRDCDPARVFLREILANSVLESALQTCSKADWLNGWIVHLLEAGEPDLNQAIDVGMQTGRDPTPNLFADMDGNMGNMAIAKPARSSTDGGARPKGAAQMHKKKLSKADEEMEVAVEEMKKLNKLIIKEETERRGRADTIRTSADIGTKSIDNEHIKRSAGLGELSPTTTQSGSRETPLDDSTDGLSTKSEAIPTPITPRSPAGSNSDKSSPKQDAGRFTSFDQIQPQSQIKEEADEPQKVPAKKEPLTLHNAAFTVHDDTNGEQAKMRNKPHWDYLIQVEPSSAHYPGWMIVRRYSDFETLHEIMRRIAMISGATAFAELHKELPAWKVHTRESLRGELERYLRDACWYPSLAESEGMKRFLEKSQGHTHGESKSFGWDIVGKNMLDVLTTAPKGAMEGGKTLVGGVQGVFGNFPGLSRKVTSQSVDLTSSASSNRLSISTPPRMETKSPARSDRASMESQRSSIVSTQPGKVAPMERRPSYQSQVGDEGDYFRQSRMDSLSGPGSARASREHSRASSLAPLRSPSTMSLGDLRLPPHPDEIPDDYTGSPYASEHAHTRTGSTQLYPESRSSVQSPNTATSPGVPPSGKKVAANKPARQFSQLSEGETRVAVELLFAVINEMYTLSSAWNIRRTLLAAAKSFLLRPGNPSLLTVQNLIQTTVLDTVSSDAGIAEQLRKLRENTMPTEEERAHWPAPLTPEESEKLRVRARQLLIRSGVPAALMGVMGQAATSEALGRVFDCLQIEEVARGLVFGILLQLVGVVTG</sequence>
<comment type="caution">
    <text evidence="6">The sequence shown here is derived from an EMBL/GenBank/DDBJ whole genome shotgun (WGS) entry which is preliminary data.</text>
</comment>
<keyword evidence="3" id="KW-1133">Transmembrane helix</keyword>
<evidence type="ECO:0000259" key="5">
    <source>
        <dbReference type="PROSITE" id="PS51207"/>
    </source>
</evidence>
<dbReference type="PANTHER" id="PTHR22775">
    <property type="entry name" value="SORTING NEXIN"/>
    <property type="match status" value="1"/>
</dbReference>
<gene>
    <name evidence="6" type="ORF">F5Z01DRAFT_639424</name>
</gene>
<feature type="compositionally biased region" description="Polar residues" evidence="2">
    <location>
        <begin position="471"/>
        <end position="480"/>
    </location>
</feature>
<feature type="region of interest" description="Disordered" evidence="2">
    <location>
        <begin position="388"/>
        <end position="414"/>
    </location>
</feature>
<evidence type="ECO:0000313" key="7">
    <source>
        <dbReference type="Proteomes" id="UP000887229"/>
    </source>
</evidence>
<feature type="compositionally biased region" description="Basic and acidic residues" evidence="2">
    <location>
        <begin position="751"/>
        <end position="763"/>
    </location>
</feature>
<feature type="region of interest" description="Disordered" evidence="2">
    <location>
        <begin position="456"/>
        <end position="551"/>
    </location>
</feature>
<dbReference type="RefSeq" id="XP_046115198.1">
    <property type="nucleotide sequence ID" value="XM_046262438.1"/>
</dbReference>
<feature type="transmembrane region" description="Helical" evidence="3">
    <location>
        <begin position="90"/>
        <end position="116"/>
    </location>
</feature>
<feature type="region of interest" description="Disordered" evidence="2">
    <location>
        <begin position="730"/>
        <end position="906"/>
    </location>
</feature>
<keyword evidence="7" id="KW-1185">Reference proteome</keyword>
<dbReference type="AlphaFoldDB" id="A0A9P7ZFQ6"/>
<proteinExistence type="inferred from homology"/>
<dbReference type="Pfam" id="PF02194">
    <property type="entry name" value="PXA"/>
    <property type="match status" value="1"/>
</dbReference>
<feature type="compositionally biased region" description="Polar residues" evidence="2">
    <location>
        <begin position="730"/>
        <end position="747"/>
    </location>
</feature>
<dbReference type="PROSITE" id="PS51207">
    <property type="entry name" value="PXA"/>
    <property type="match status" value="1"/>
</dbReference>
<dbReference type="InterPro" id="IPR001683">
    <property type="entry name" value="PX_dom"/>
</dbReference>
<dbReference type="EMBL" id="MU251269">
    <property type="protein sequence ID" value="KAG9251274.1"/>
    <property type="molecule type" value="Genomic_DNA"/>
</dbReference>
<keyword evidence="3" id="KW-0472">Membrane</keyword>
<dbReference type="InterPro" id="IPR036871">
    <property type="entry name" value="PX_dom_sf"/>
</dbReference>
<dbReference type="SMART" id="SM00313">
    <property type="entry name" value="PXA"/>
    <property type="match status" value="1"/>
</dbReference>